<dbReference type="InterPro" id="IPR050698">
    <property type="entry name" value="MBL"/>
</dbReference>
<dbReference type="GO" id="GO:0005634">
    <property type="term" value="C:nucleus"/>
    <property type="evidence" value="ECO:0007669"/>
    <property type="project" value="TreeGrafter"/>
</dbReference>
<dbReference type="PANTHER" id="PTHR11203:SF37">
    <property type="entry name" value="INTEGRATOR COMPLEX SUBUNIT 11"/>
    <property type="match status" value="1"/>
</dbReference>
<dbReference type="OrthoDB" id="64353at2759"/>
<dbReference type="Pfam" id="PF16661">
    <property type="entry name" value="Lactamase_B_6"/>
    <property type="match status" value="1"/>
</dbReference>
<dbReference type="Proteomes" id="UP000794436">
    <property type="component" value="Unassembled WGS sequence"/>
</dbReference>
<feature type="domain" description="Beta-Casp" evidence="2">
    <location>
        <begin position="275"/>
        <end position="396"/>
    </location>
</feature>
<dbReference type="GO" id="GO:0004521">
    <property type="term" value="F:RNA endonuclease activity"/>
    <property type="evidence" value="ECO:0007669"/>
    <property type="project" value="TreeGrafter"/>
</dbReference>
<dbReference type="InterPro" id="IPR022712">
    <property type="entry name" value="Beta_Casp"/>
</dbReference>
<dbReference type="InterPro" id="IPR036866">
    <property type="entry name" value="RibonucZ/Hydroxyglut_hydro"/>
</dbReference>
<dbReference type="EMBL" id="SPLM01000108">
    <property type="protein sequence ID" value="TMW60569.1"/>
    <property type="molecule type" value="Genomic_DNA"/>
</dbReference>
<dbReference type="PANTHER" id="PTHR11203">
    <property type="entry name" value="CLEAVAGE AND POLYADENYLATION SPECIFICITY FACTOR FAMILY MEMBER"/>
    <property type="match status" value="1"/>
</dbReference>
<keyword evidence="1" id="KW-0378">Hydrolase</keyword>
<keyword evidence="4" id="KW-1185">Reference proteome</keyword>
<reference evidence="3" key="1">
    <citation type="submission" date="2019-03" db="EMBL/GenBank/DDBJ databases">
        <title>Long read genome sequence of the mycoparasitic Pythium oligandrum ATCC 38472 isolated from sugarbeet rhizosphere.</title>
        <authorList>
            <person name="Gaulin E."/>
        </authorList>
    </citation>
    <scope>NUCLEOTIDE SEQUENCE</scope>
    <source>
        <strain evidence="3">ATCC 38472_TT</strain>
    </source>
</reference>
<dbReference type="AlphaFoldDB" id="A0A8K1FH14"/>
<dbReference type="Gene3D" id="3.40.50.10890">
    <property type="match status" value="1"/>
</dbReference>
<protein>
    <recommendedName>
        <fullName evidence="2">Beta-Casp domain-containing protein</fullName>
    </recommendedName>
</protein>
<comment type="caution">
    <text evidence="3">The sequence shown here is derived from an EMBL/GenBank/DDBJ whole genome shotgun (WGS) entry which is preliminary data.</text>
</comment>
<dbReference type="GO" id="GO:0016180">
    <property type="term" value="P:snRNA processing"/>
    <property type="evidence" value="ECO:0007669"/>
    <property type="project" value="TreeGrafter"/>
</dbReference>
<dbReference type="SMART" id="SM01027">
    <property type="entry name" value="Beta-Casp"/>
    <property type="match status" value="1"/>
</dbReference>
<organism evidence="3 4">
    <name type="scientific">Pythium oligandrum</name>
    <name type="common">Mycoparasitic fungus</name>
    <dbReference type="NCBI Taxonomy" id="41045"/>
    <lineage>
        <taxon>Eukaryota</taxon>
        <taxon>Sar</taxon>
        <taxon>Stramenopiles</taxon>
        <taxon>Oomycota</taxon>
        <taxon>Peronosporomycetes</taxon>
        <taxon>Pythiales</taxon>
        <taxon>Pythiaceae</taxon>
        <taxon>Pythium</taxon>
    </lineage>
</organism>
<dbReference type="GO" id="GO:0016787">
    <property type="term" value="F:hydrolase activity"/>
    <property type="evidence" value="ECO:0007669"/>
    <property type="project" value="UniProtKB-KW"/>
</dbReference>
<name>A0A8K1FH14_PYTOL</name>
<accession>A0A8K1FH14</accession>
<gene>
    <name evidence="3" type="ORF">Poli38472_000611</name>
</gene>
<dbReference type="InterPro" id="IPR001279">
    <property type="entry name" value="Metallo-B-lactamas"/>
</dbReference>
<evidence type="ECO:0000259" key="2">
    <source>
        <dbReference type="SMART" id="SM01027"/>
    </source>
</evidence>
<evidence type="ECO:0000313" key="3">
    <source>
        <dbReference type="EMBL" id="TMW60569.1"/>
    </source>
</evidence>
<dbReference type="SUPFAM" id="SSF56281">
    <property type="entry name" value="Metallo-hydrolase/oxidoreductase"/>
    <property type="match status" value="1"/>
</dbReference>
<evidence type="ECO:0000256" key="1">
    <source>
        <dbReference type="ARBA" id="ARBA00022801"/>
    </source>
</evidence>
<evidence type="ECO:0000313" key="4">
    <source>
        <dbReference type="Proteomes" id="UP000794436"/>
    </source>
</evidence>
<dbReference type="Pfam" id="PF10996">
    <property type="entry name" value="Beta-Casp"/>
    <property type="match status" value="1"/>
</dbReference>
<dbReference type="Gene3D" id="3.60.15.10">
    <property type="entry name" value="Ribonuclease Z/Hydroxyacylglutathione hydrolase-like"/>
    <property type="match status" value="1"/>
</dbReference>
<sequence length="667" mass="73659">MSLTVERLGGGAAFLLCDESTRAAVLLGCGQVKTLGYLDASGASGRKGGDAESDEDGAVPSDETKYLNALKELVRRESEVTLQAVVITDYRPEACFMLPFLTEKCGLVSAQQPILPFPVVMTHGTRALGPHILAEYWSGRYGKSKDKSAMYDLNDIHMSFQRANGIAPKSCIPINDHVAVTAYHAGHVAGGCAFHIQVGSSSVLFVNDFNLGGGRVLQPMEIPRLRPSAMLTRSSFAVTVSETRTSMERDLTKAIYECVSAGGKVVIPVYRAGFVQEIMSNLAEYWRHMRLSCPIYLSDDVTELPGPFYPLLRRTYTKSYETSWRDRARGTTPPVPEMKRFDWKLLEKPGPYVLFTTPANISHGDSYRAIRVLAADASNLVVLSEYCKPGTINYMLFADPVRKAASKALGGTVACGVHYFPCSDEVDAKSIVELARQVRPHQVLLDYDVPEDMNLLKAHMETQLKASNEGEDVTVQGLSHTDAAVIQPTRQIPVRIHKSIFNNPNDVQGMLIAEAKRALVLVSTSNGARRLKKKRHTLSFQSTWKKPLEPLHRSKKRSSRAPSSALSFLLSGPAESADEDEPDEQPQPDLDVLDGALEEALSTWLGDISLEKANRWFKLRSVGVWLSGEWEAHMEWSYEDEELAGRILGIAKQVINAEYARKVEQLA</sequence>
<proteinExistence type="predicted"/>